<organism evidence="1 2">
    <name type="scientific">Zooshikella harenae</name>
    <dbReference type="NCBI Taxonomy" id="2827238"/>
    <lineage>
        <taxon>Bacteria</taxon>
        <taxon>Pseudomonadati</taxon>
        <taxon>Pseudomonadota</taxon>
        <taxon>Gammaproteobacteria</taxon>
        <taxon>Oceanospirillales</taxon>
        <taxon>Zooshikellaceae</taxon>
        <taxon>Zooshikella</taxon>
    </lineage>
</organism>
<protein>
    <submittedName>
        <fullName evidence="1">Uncharacterized protein</fullName>
    </submittedName>
</protein>
<evidence type="ECO:0000313" key="1">
    <source>
        <dbReference type="EMBL" id="MBU2713124.1"/>
    </source>
</evidence>
<dbReference type="RefSeq" id="WP_215821395.1">
    <property type="nucleotide sequence ID" value="NZ_JAGSOY010000062.1"/>
</dbReference>
<keyword evidence="2" id="KW-1185">Reference proteome</keyword>
<evidence type="ECO:0000313" key="2">
    <source>
        <dbReference type="Proteomes" id="UP000690515"/>
    </source>
</evidence>
<gene>
    <name evidence="1" type="ORF">KCG35_18825</name>
</gene>
<accession>A0ABS5ZGF1</accession>
<reference evidence="1 2" key="1">
    <citation type="submission" date="2021-04" db="EMBL/GenBank/DDBJ databases">
        <authorList>
            <person name="Pira H."/>
            <person name="Risdian C."/>
            <person name="Wink J."/>
        </authorList>
    </citation>
    <scope>NUCLEOTIDE SEQUENCE [LARGE SCALE GENOMIC DNA]</scope>
    <source>
        <strain evidence="1 2">WH53</strain>
    </source>
</reference>
<name>A0ABS5ZGF1_9GAMM</name>
<comment type="caution">
    <text evidence="1">The sequence shown here is derived from an EMBL/GenBank/DDBJ whole genome shotgun (WGS) entry which is preliminary data.</text>
</comment>
<proteinExistence type="predicted"/>
<dbReference type="EMBL" id="JAGSOY010000062">
    <property type="protein sequence ID" value="MBU2713124.1"/>
    <property type="molecule type" value="Genomic_DNA"/>
</dbReference>
<sequence>MDLKETLKAMRFKLYRMDMASQQDNTSELSGAELVEIYGISRFETSCTMLQETITKSDTLYFVRVT</sequence>
<dbReference type="Proteomes" id="UP000690515">
    <property type="component" value="Unassembled WGS sequence"/>
</dbReference>